<evidence type="ECO:0000256" key="5">
    <source>
        <dbReference type="ARBA" id="ARBA00022692"/>
    </source>
</evidence>
<dbReference type="InterPro" id="IPR001611">
    <property type="entry name" value="Leu-rich_rpt"/>
</dbReference>
<evidence type="ECO:0000256" key="2">
    <source>
        <dbReference type="ARBA" id="ARBA00009592"/>
    </source>
</evidence>
<dbReference type="PANTHER" id="PTHR48063">
    <property type="entry name" value="LRR RECEPTOR-LIKE KINASE"/>
    <property type="match status" value="1"/>
</dbReference>
<evidence type="ECO:0000256" key="11">
    <source>
        <dbReference type="ARBA" id="ARBA00023180"/>
    </source>
</evidence>
<protein>
    <recommendedName>
        <fullName evidence="12">Disease resistance R13L4/SHOC-2-like LRR domain-containing protein</fullName>
    </recommendedName>
</protein>
<dbReference type="SMART" id="SM00369">
    <property type="entry name" value="LRR_TYP"/>
    <property type="match status" value="6"/>
</dbReference>
<keyword evidence="7" id="KW-0677">Repeat</keyword>
<keyword evidence="10" id="KW-0675">Receptor</keyword>
<dbReference type="InterPro" id="IPR055414">
    <property type="entry name" value="LRR_R13L4/SHOC2-like"/>
</dbReference>
<evidence type="ECO:0000256" key="8">
    <source>
        <dbReference type="ARBA" id="ARBA00022989"/>
    </source>
</evidence>
<feature type="domain" description="Disease resistance R13L4/SHOC-2-like LRR" evidence="12">
    <location>
        <begin position="31"/>
        <end position="159"/>
    </location>
</feature>
<dbReference type="Gene3D" id="3.80.10.10">
    <property type="entry name" value="Ribonuclease Inhibitor"/>
    <property type="match status" value="3"/>
</dbReference>
<dbReference type="InterPro" id="IPR046956">
    <property type="entry name" value="RLP23-like"/>
</dbReference>
<dbReference type="InterPro" id="IPR003591">
    <property type="entry name" value="Leu-rich_rpt_typical-subtyp"/>
</dbReference>
<dbReference type="Pfam" id="PF00560">
    <property type="entry name" value="LRR_1"/>
    <property type="match status" value="3"/>
</dbReference>
<evidence type="ECO:0000256" key="1">
    <source>
        <dbReference type="ARBA" id="ARBA00004251"/>
    </source>
</evidence>
<dbReference type="GO" id="GO:0005886">
    <property type="term" value="C:plasma membrane"/>
    <property type="evidence" value="ECO:0007669"/>
    <property type="project" value="UniProtKB-SubCell"/>
</dbReference>
<dbReference type="PANTHER" id="PTHR48063:SF63">
    <property type="entry name" value="LEUCINE-RICH RECEPTOR-LIKE KINASE FAMILY PROTEIN"/>
    <property type="match status" value="1"/>
</dbReference>
<dbReference type="AlphaFoldDB" id="A0AAN9N5G5"/>
<dbReference type="InterPro" id="IPR032675">
    <property type="entry name" value="LRR_dom_sf"/>
</dbReference>
<comment type="caution">
    <text evidence="13">The sequence shown here is derived from an EMBL/GenBank/DDBJ whole genome shotgun (WGS) entry which is preliminary data.</text>
</comment>
<gene>
    <name evidence="13" type="ORF">VNO80_12904</name>
</gene>
<name>A0AAN9N5G5_PHACN</name>
<evidence type="ECO:0000256" key="6">
    <source>
        <dbReference type="ARBA" id="ARBA00022729"/>
    </source>
</evidence>
<sequence>MTSLTYLDLSNTRFNGNIPPQIGNLSNLFYLDLGSNYYLSAENVDWVSSLSKLQYLDFSGMVLRTPGMSLPTHLGKMTSLTHLDLSHAAFSGNIPSHIGNLSNLVYLNLKSYSMFPQNLHWLSSLSKLEYLGLGGINLSQSFHWLHTIQDLHSLMHLRLSRCAFPHNNPPSLFNFSSLLLLDISASTISFVPEWVFGLKTLVSLSLTFNNFEGPIPDSIGNLTLLENLDLSGNSFSSSIPNGLYRLHHLKILNLESNNLHGTISNAVGNLTSLVRLHLEDNSIGGNLPRSFGKLSSLRSLALTNNQFIGNPFEIIGLG</sequence>
<keyword evidence="8" id="KW-1133">Transmembrane helix</keyword>
<comment type="similarity">
    <text evidence="2">Belongs to the RLP family.</text>
</comment>
<dbReference type="SUPFAM" id="SSF52058">
    <property type="entry name" value="L domain-like"/>
    <property type="match status" value="1"/>
</dbReference>
<keyword evidence="4" id="KW-0433">Leucine-rich repeat</keyword>
<keyword evidence="5" id="KW-0812">Transmembrane</keyword>
<dbReference type="Pfam" id="PF13855">
    <property type="entry name" value="LRR_8"/>
    <property type="match status" value="1"/>
</dbReference>
<proteinExistence type="inferred from homology"/>
<evidence type="ECO:0000313" key="14">
    <source>
        <dbReference type="Proteomes" id="UP001374584"/>
    </source>
</evidence>
<evidence type="ECO:0000313" key="13">
    <source>
        <dbReference type="EMBL" id="KAK7364333.1"/>
    </source>
</evidence>
<evidence type="ECO:0000256" key="7">
    <source>
        <dbReference type="ARBA" id="ARBA00022737"/>
    </source>
</evidence>
<keyword evidence="9" id="KW-0472">Membrane</keyword>
<evidence type="ECO:0000256" key="10">
    <source>
        <dbReference type="ARBA" id="ARBA00023170"/>
    </source>
</evidence>
<dbReference type="Pfam" id="PF23598">
    <property type="entry name" value="LRR_14"/>
    <property type="match status" value="1"/>
</dbReference>
<evidence type="ECO:0000256" key="3">
    <source>
        <dbReference type="ARBA" id="ARBA00022475"/>
    </source>
</evidence>
<dbReference type="Proteomes" id="UP001374584">
    <property type="component" value="Unassembled WGS sequence"/>
</dbReference>
<dbReference type="FunFam" id="3.80.10.10:FF:000041">
    <property type="entry name" value="LRR receptor-like serine/threonine-protein kinase ERECTA"/>
    <property type="match status" value="1"/>
</dbReference>
<organism evidence="13 14">
    <name type="scientific">Phaseolus coccineus</name>
    <name type="common">Scarlet runner bean</name>
    <name type="synonym">Phaseolus multiflorus</name>
    <dbReference type="NCBI Taxonomy" id="3886"/>
    <lineage>
        <taxon>Eukaryota</taxon>
        <taxon>Viridiplantae</taxon>
        <taxon>Streptophyta</taxon>
        <taxon>Embryophyta</taxon>
        <taxon>Tracheophyta</taxon>
        <taxon>Spermatophyta</taxon>
        <taxon>Magnoliopsida</taxon>
        <taxon>eudicotyledons</taxon>
        <taxon>Gunneridae</taxon>
        <taxon>Pentapetalae</taxon>
        <taxon>rosids</taxon>
        <taxon>fabids</taxon>
        <taxon>Fabales</taxon>
        <taxon>Fabaceae</taxon>
        <taxon>Papilionoideae</taxon>
        <taxon>50 kb inversion clade</taxon>
        <taxon>NPAAA clade</taxon>
        <taxon>indigoferoid/millettioid clade</taxon>
        <taxon>Phaseoleae</taxon>
        <taxon>Phaseolus</taxon>
    </lineage>
</organism>
<keyword evidence="6" id="KW-0732">Signal</keyword>
<keyword evidence="3" id="KW-1003">Cell membrane</keyword>
<evidence type="ECO:0000256" key="4">
    <source>
        <dbReference type="ARBA" id="ARBA00022614"/>
    </source>
</evidence>
<keyword evidence="11" id="KW-0325">Glycoprotein</keyword>
<evidence type="ECO:0000256" key="9">
    <source>
        <dbReference type="ARBA" id="ARBA00023136"/>
    </source>
</evidence>
<accession>A0AAN9N5G5</accession>
<evidence type="ECO:0000259" key="12">
    <source>
        <dbReference type="Pfam" id="PF23598"/>
    </source>
</evidence>
<comment type="subcellular location">
    <subcellularLocation>
        <location evidence="1">Cell membrane</location>
        <topology evidence="1">Single-pass type I membrane protein</topology>
    </subcellularLocation>
</comment>
<reference evidence="13 14" key="1">
    <citation type="submission" date="2024-01" db="EMBL/GenBank/DDBJ databases">
        <title>The genomes of 5 underutilized Papilionoideae crops provide insights into root nodulation and disease resistanc.</title>
        <authorList>
            <person name="Jiang F."/>
        </authorList>
    </citation>
    <scope>NUCLEOTIDE SEQUENCE [LARGE SCALE GENOMIC DNA]</scope>
    <source>
        <strain evidence="13">JINMINGXINNONG_FW02</strain>
        <tissue evidence="13">Leaves</tissue>
    </source>
</reference>
<dbReference type="EMBL" id="JAYMYR010000005">
    <property type="protein sequence ID" value="KAK7364333.1"/>
    <property type="molecule type" value="Genomic_DNA"/>
</dbReference>
<keyword evidence="14" id="KW-1185">Reference proteome</keyword>